<name>A0A4P7NKT3_PYROR</name>
<dbReference type="EMBL" id="CP034208">
    <property type="protein sequence ID" value="QBZ62737.1"/>
    <property type="molecule type" value="Genomic_DNA"/>
</dbReference>
<organism evidence="1 2">
    <name type="scientific">Pyricularia oryzae</name>
    <name type="common">Rice blast fungus</name>
    <name type="synonym">Magnaporthe oryzae</name>
    <dbReference type="NCBI Taxonomy" id="318829"/>
    <lineage>
        <taxon>Eukaryota</taxon>
        <taxon>Fungi</taxon>
        <taxon>Dikarya</taxon>
        <taxon>Ascomycota</taxon>
        <taxon>Pezizomycotina</taxon>
        <taxon>Sordariomycetes</taxon>
        <taxon>Sordariomycetidae</taxon>
        <taxon>Magnaporthales</taxon>
        <taxon>Pyriculariaceae</taxon>
        <taxon>Pyricularia</taxon>
    </lineage>
</organism>
<dbReference type="PANTHER" id="PTHR34144:SF8">
    <property type="entry name" value="GLYCOSYLTRANSFERASE FAMILY 69 PROTEIN"/>
    <property type="match status" value="1"/>
</dbReference>
<evidence type="ECO:0000313" key="2">
    <source>
        <dbReference type="Proteomes" id="UP000294847"/>
    </source>
</evidence>
<evidence type="ECO:0000313" key="1">
    <source>
        <dbReference type="EMBL" id="QBZ62737.1"/>
    </source>
</evidence>
<dbReference type="Proteomes" id="UP000294847">
    <property type="component" value="Chromosome 5"/>
</dbReference>
<protein>
    <submittedName>
        <fullName evidence="1">Uncharacterized protein</fullName>
    </submittedName>
</protein>
<sequence length="543" mass="61762">MARLTRTRLASEERKGFLDYSPPSPSHTSGSGSGIDVESLDEVLYKKPYPRSRRRDGFVSWSRARLRRLRRSIKRHPLRSFLIFVKYLLPAILGLLILTPLFGTSYLHPPPHYLELKTRCRGKAAEPGCANSFDEKVFISVSLYDKDGHLSSGPWGQAVIELIHLIGANNVFLSIYQNDSGPEGEAALENFKRRVPCRHSIVNDVHVDLDGFPNITMPDGSQRVKRLTYLSEMRNRALRPLDRFQEGDTSGVQRFDKILFLNDVAFRPIDAAQLLFSTNVGADGRTRFLSACALDYMNPLLFYDLYAQRDAEGYSNGLPIFPIFSNEGQGLSRAAMGAQSDAVPVKSCWGGMVAMQARYVQNMERELPSPDFQNTNSHVIDPARPRNVSAPVRFRYEPEVFFDACECCLFQADVSQVARRADAKEVETFVNPYVRVAYSWKVLSWLPIVQRWERLISLPQRILNPILGLPTHNPHRTVEEGDGFVEEVWDTQKKRWKLMQRVGRNGMFCGVRDMQLVMKGEREGEVNWVNTITPSGQTLNFPR</sequence>
<reference evidence="1 2" key="1">
    <citation type="journal article" date="2019" name="Mol. Biol. Evol.">
        <title>Blast fungal genomes show frequent chromosomal changes, gene gains and losses, and effector gene turnover.</title>
        <authorList>
            <person name="Gomez Luciano L.B."/>
            <person name="Jason Tsai I."/>
            <person name="Chuma I."/>
            <person name="Tosa Y."/>
            <person name="Chen Y.H."/>
            <person name="Li J.Y."/>
            <person name="Li M.Y."/>
            <person name="Jade Lu M.Y."/>
            <person name="Nakayashiki H."/>
            <person name="Li W.H."/>
        </authorList>
    </citation>
    <scope>NUCLEOTIDE SEQUENCE [LARGE SCALE GENOMIC DNA]</scope>
    <source>
        <strain evidence="1">MZ5-1-6</strain>
    </source>
</reference>
<accession>A0A4P7NKT3</accession>
<dbReference type="OMA" id="FDAKFFQ"/>
<proteinExistence type="predicted"/>
<dbReference type="PANTHER" id="PTHR34144">
    <property type="entry name" value="CHROMOSOME 8, WHOLE GENOME SHOTGUN SEQUENCE"/>
    <property type="match status" value="1"/>
</dbReference>
<gene>
    <name evidence="1" type="ORF">PoMZ_11624</name>
</gene>
<dbReference type="InterPro" id="IPR021047">
    <property type="entry name" value="Mannosyltransferase_CMT1"/>
</dbReference>
<dbReference type="Pfam" id="PF11735">
    <property type="entry name" value="CAP59_mtransfer"/>
    <property type="match status" value="1"/>
</dbReference>
<dbReference type="AlphaFoldDB" id="A0A4P7NKT3"/>